<name>Q8G4W7_BIFLO</name>
<proteinExistence type="predicted"/>
<organism evidence="2 3">
    <name type="scientific">Bifidobacterium longum (strain NCC 2705)</name>
    <dbReference type="NCBI Taxonomy" id="206672"/>
    <lineage>
        <taxon>Bacteria</taxon>
        <taxon>Bacillati</taxon>
        <taxon>Actinomycetota</taxon>
        <taxon>Actinomycetes</taxon>
        <taxon>Bifidobacteriales</taxon>
        <taxon>Bifidobacteriaceae</taxon>
        <taxon>Bifidobacterium</taxon>
    </lineage>
</organism>
<dbReference type="EMBL" id="AE014295">
    <property type="protein sequence ID" value="AAN25058.1"/>
    <property type="molecule type" value="Genomic_DNA"/>
</dbReference>
<dbReference type="AlphaFoldDB" id="Q8G4W7"/>
<evidence type="ECO:0000313" key="3">
    <source>
        <dbReference type="Proteomes" id="UP000000439"/>
    </source>
</evidence>
<feature type="region of interest" description="Disordered" evidence="1">
    <location>
        <begin position="175"/>
        <end position="198"/>
    </location>
</feature>
<accession>Q8G4W7</accession>
<dbReference type="KEGG" id="blo:BL1257"/>
<sequence length="198" mass="20672">MGLAAPGKGWRWPVADCWGAVGGFLPQSWASPVTAPSSEGAVTGLLQPSATPEVGTVLEILGGGHEAAGGVHKAGGFGAHGLLIGIRGEAAVGLGPGHHAPRLHAQAQRHHIGKRRRTLKRHGKIAHKSTGENRIGQSHDVIFTGSLIHAGDGGGGSGHRLTQAPQMRDRVAIRSHPRTQHIQSPQHTRQRIRLGIAP</sequence>
<evidence type="ECO:0000313" key="2">
    <source>
        <dbReference type="EMBL" id="AAN25058.1"/>
    </source>
</evidence>
<keyword evidence="3" id="KW-1185">Reference proteome</keyword>
<protein>
    <submittedName>
        <fullName evidence="2">Uncharacterized protein</fullName>
    </submittedName>
</protein>
<reference evidence="2 3" key="1">
    <citation type="journal article" date="2002" name="Proc. Natl. Acad. Sci. U.S.A.">
        <title>The genome sequence of Bifidobacterium longum reflects its adaptation to the human gastrointestinal tract.</title>
        <authorList>
            <person name="Schell M.A."/>
            <person name="Karmirantzou M."/>
            <person name="Snel B."/>
            <person name="Vilanova D."/>
            <person name="Berger B."/>
            <person name="Pessi G."/>
            <person name="Zwahlen M.C."/>
            <person name="Desiere F."/>
            <person name="Bork P."/>
            <person name="Delley M."/>
            <person name="Pridmore R.D."/>
            <person name="Arigoni F."/>
        </authorList>
    </citation>
    <scope>NUCLEOTIDE SEQUENCE [LARGE SCALE GENOMIC DNA]</scope>
    <source>
        <strain evidence="3">NCC 2705</strain>
    </source>
</reference>
<dbReference type="HOGENOM" id="CLU_1375876_0_0_11"/>
<dbReference type="EnsemblBacteria" id="AAN25058">
    <property type="protein sequence ID" value="AAN25058"/>
    <property type="gene ID" value="BL1257"/>
</dbReference>
<dbReference type="Proteomes" id="UP000000439">
    <property type="component" value="Chromosome"/>
</dbReference>
<evidence type="ECO:0000256" key="1">
    <source>
        <dbReference type="SAM" id="MobiDB-lite"/>
    </source>
</evidence>
<gene>
    <name evidence="2" type="ordered locus">BL1257</name>
</gene>